<dbReference type="Proteomes" id="UP001272773">
    <property type="component" value="Unassembled WGS sequence"/>
</dbReference>
<accession>A0ABU4QED5</accession>
<feature type="domain" description="Thaumarchaeal output" evidence="1">
    <location>
        <begin position="117"/>
        <end position="299"/>
    </location>
</feature>
<organism evidence="2 3">
    <name type="scientific">Shewanella indica</name>
    <dbReference type="NCBI Taxonomy" id="768528"/>
    <lineage>
        <taxon>Bacteria</taxon>
        <taxon>Pseudomonadati</taxon>
        <taxon>Pseudomonadota</taxon>
        <taxon>Gammaproteobacteria</taxon>
        <taxon>Alteromonadales</taxon>
        <taxon>Shewanellaceae</taxon>
        <taxon>Shewanella</taxon>
    </lineage>
</organism>
<dbReference type="RefSeq" id="WP_319619222.1">
    <property type="nucleotide sequence ID" value="NZ_JAVMLI010000002.1"/>
</dbReference>
<proteinExistence type="predicted"/>
<evidence type="ECO:0000313" key="2">
    <source>
        <dbReference type="EMBL" id="MDX6016654.1"/>
    </source>
</evidence>
<protein>
    <recommendedName>
        <fullName evidence="1">Thaumarchaeal output domain-containing protein</fullName>
    </recommendedName>
</protein>
<evidence type="ECO:0000313" key="3">
    <source>
        <dbReference type="Proteomes" id="UP001272773"/>
    </source>
</evidence>
<dbReference type="Pfam" id="PF18551">
    <property type="entry name" value="TackOD1"/>
    <property type="match status" value="1"/>
</dbReference>
<comment type="caution">
    <text evidence="2">The sequence shown here is derived from an EMBL/GenBank/DDBJ whole genome shotgun (WGS) entry which is preliminary data.</text>
</comment>
<gene>
    <name evidence="2" type="ORF">SIL79_09880</name>
</gene>
<reference evidence="2 3" key="1">
    <citation type="submission" date="2023-11" db="EMBL/GenBank/DDBJ databases">
        <title>MicrobeMod: A computational toolkit for identifying prokaryotic methylation and restriction-modification with nanopore sequencing.</title>
        <authorList>
            <person name="Crits-Christoph A."/>
            <person name="Kang S.C."/>
            <person name="Lee H."/>
            <person name="Ostrov N."/>
        </authorList>
    </citation>
    <scope>NUCLEOTIDE SEQUENCE [LARGE SCALE GENOMIC DNA]</scope>
    <source>
        <strain evidence="2 3">ATCC BAA-2732</strain>
    </source>
</reference>
<sequence length="463" mass="52897">MSITRADIHVEAQAIPCWIGDRGEELYGNDFEEFNDVFGFLDTGLAYDAICLNLPTGIQDQALILLRQQPSTFMAMIKVVTPSLLSDYLANGLFQSDFKQELENYWQRKKLIKLPSRDDVSYRLLSFMWLFPEYSLQPVATPEKPHLYEYPLLQILTDSAKESQTLLNKLMNRHWLAPTKLRDRIRLCCKCHSGHLNYIDLCPQCRSIEIDMQTSLHCFNCGHVDNQQAFGRSSGLSCPNCLQRLRHIGVDYDRPIENQHCNSCNSLFLEAKVEAVCLHCGHGHQPDELSIYRIVDYELAEQGRELVRYGVQQQLLAALGEQMSRAHFLWLLQWHNQLALRHDHEHLLLVLELEALAPDLAGSGETRSLALLDALKQRLLSLVRVTDACNSHDDQGVLLLLPYTGESQLPALKQKLQRLNDSVPEGELRLRFKAISLPDQQLDTEVESWLASRLQQAEVLDGE</sequence>
<dbReference type="EMBL" id="JAWXXR010000001">
    <property type="protein sequence ID" value="MDX6016654.1"/>
    <property type="molecule type" value="Genomic_DNA"/>
</dbReference>
<name>A0ABU4QED5_9GAMM</name>
<evidence type="ECO:0000259" key="1">
    <source>
        <dbReference type="Pfam" id="PF18551"/>
    </source>
</evidence>
<dbReference type="InterPro" id="IPR040572">
    <property type="entry name" value="TackOD1"/>
</dbReference>
<keyword evidence="3" id="KW-1185">Reference proteome</keyword>
<dbReference type="GeneID" id="88623818"/>